<dbReference type="InParanoid" id="F2USW2"/>
<name>F2USW2_SALR5</name>
<dbReference type="PRINTS" id="PR00086">
    <property type="entry name" value="LLDHDRGNASE"/>
</dbReference>
<dbReference type="PANTHER" id="PTHR43128">
    <property type="entry name" value="L-2-HYDROXYCARBOXYLATE DEHYDROGENASE (NAD(P)(+))"/>
    <property type="match status" value="1"/>
</dbReference>
<dbReference type="SUPFAM" id="SSF51735">
    <property type="entry name" value="NAD(P)-binding Rossmann-fold domains"/>
    <property type="match status" value="1"/>
</dbReference>
<organism evidence="5">
    <name type="scientific">Salpingoeca rosetta (strain ATCC 50818 / BSB-021)</name>
    <dbReference type="NCBI Taxonomy" id="946362"/>
    <lineage>
        <taxon>Eukaryota</taxon>
        <taxon>Choanoflagellata</taxon>
        <taxon>Craspedida</taxon>
        <taxon>Salpingoecidae</taxon>
        <taxon>Salpingoeca</taxon>
    </lineage>
</organism>
<evidence type="ECO:0000256" key="2">
    <source>
        <dbReference type="ARBA" id="ARBA00023027"/>
    </source>
</evidence>
<evidence type="ECO:0000256" key="1">
    <source>
        <dbReference type="ARBA" id="ARBA00023002"/>
    </source>
</evidence>
<dbReference type="EMBL" id="GL832996">
    <property type="protein sequence ID" value="EGD81221.1"/>
    <property type="molecule type" value="Genomic_DNA"/>
</dbReference>
<reference evidence="4" key="1">
    <citation type="submission" date="2009-08" db="EMBL/GenBank/DDBJ databases">
        <title>Annotation of Salpingoeca rosetta.</title>
        <authorList>
            <consortium name="The Broad Institute Genome Sequencing Platform"/>
            <person name="Russ C."/>
            <person name="Cuomo C."/>
            <person name="Burger G."/>
            <person name="Gray M.W."/>
            <person name="Holland P.W.H."/>
            <person name="King N."/>
            <person name="Lang F.B.F."/>
            <person name="Roger A.J."/>
            <person name="Ruiz-Trillo I."/>
            <person name="Young S.K."/>
            <person name="Zeng Q."/>
            <person name="Gargeya S."/>
            <person name="Alvarado L."/>
            <person name="Berlin A."/>
            <person name="Chapman S.B."/>
            <person name="Chen Z."/>
            <person name="Freedman E."/>
            <person name="Gellesch M."/>
            <person name="Goldberg J."/>
            <person name="Griggs A."/>
            <person name="Gujja S."/>
            <person name="Heilman E."/>
            <person name="Heiman D."/>
            <person name="Howarth C."/>
            <person name="Mehta T."/>
            <person name="Neiman D."/>
            <person name="Pearson M."/>
            <person name="Roberts A."/>
            <person name="Saif S."/>
            <person name="Shea T."/>
            <person name="Shenoy N."/>
            <person name="Sisk P."/>
            <person name="Stolte C."/>
            <person name="Sykes S."/>
            <person name="White J."/>
            <person name="Yandava C."/>
            <person name="Haas B."/>
            <person name="Nusbaum C."/>
            <person name="Birren B."/>
        </authorList>
    </citation>
    <scope>NUCLEOTIDE SEQUENCE [LARGE SCALE GENOMIC DNA]</scope>
    <source>
        <strain evidence="4">ATCC 50818</strain>
    </source>
</reference>
<dbReference type="Gene3D" id="3.40.50.720">
    <property type="entry name" value="NAD(P)-binding Rossmann-like Domain"/>
    <property type="match status" value="1"/>
</dbReference>
<gene>
    <name evidence="4" type="ORF">PTSG_11258</name>
</gene>
<dbReference type="GO" id="GO:0004459">
    <property type="term" value="F:L-lactate dehydrogenase (NAD+) activity"/>
    <property type="evidence" value="ECO:0007669"/>
    <property type="project" value="TreeGrafter"/>
</dbReference>
<dbReference type="KEGG" id="sre:PTSG_11258"/>
<keyword evidence="1" id="KW-0560">Oxidoreductase</keyword>
<keyword evidence="2" id="KW-0520">NAD</keyword>
<dbReference type="OrthoDB" id="5405561at2759"/>
<dbReference type="RefSeq" id="XP_004987755.1">
    <property type="nucleotide sequence ID" value="XM_004987698.1"/>
</dbReference>
<dbReference type="Pfam" id="PF00056">
    <property type="entry name" value="Ldh_1_N"/>
    <property type="match status" value="1"/>
</dbReference>
<feature type="domain" description="Lactate/malate dehydrogenase N-terminal" evidence="3">
    <location>
        <begin position="45"/>
        <end position="124"/>
    </location>
</feature>
<evidence type="ECO:0000313" key="5">
    <source>
        <dbReference type="Proteomes" id="UP000007799"/>
    </source>
</evidence>
<dbReference type="InterPro" id="IPR036291">
    <property type="entry name" value="NAD(P)-bd_dom_sf"/>
</dbReference>
<protein>
    <recommendedName>
        <fullName evidence="3">Lactate/malate dehydrogenase N-terminal domain-containing protein</fullName>
    </recommendedName>
</protein>
<proteinExistence type="predicted"/>
<dbReference type="GeneID" id="16068279"/>
<dbReference type="PANTHER" id="PTHR43128:SF16">
    <property type="entry name" value="L-LACTATE DEHYDROGENASE"/>
    <property type="match status" value="1"/>
</dbReference>
<sequence>MHRLLLRGASSEATRNEFTTPTMDSVFTNVGLEGHHTALEGRRHKVTIVGVGGVGMACAYSLLNKGIVGELVLADVQQERLQGEVLDLQHAGLFLPCRVRASGLDYEETRNSDICIITAGARQNVRICV</sequence>
<accession>F2USW2</accession>
<keyword evidence="5" id="KW-1185">Reference proteome</keyword>
<evidence type="ECO:0000259" key="3">
    <source>
        <dbReference type="Pfam" id="PF00056"/>
    </source>
</evidence>
<dbReference type="Proteomes" id="UP000007799">
    <property type="component" value="Unassembled WGS sequence"/>
</dbReference>
<dbReference type="AlphaFoldDB" id="F2USW2"/>
<dbReference type="InterPro" id="IPR001236">
    <property type="entry name" value="Lactate/malate_DH_N"/>
</dbReference>
<dbReference type="InterPro" id="IPR001557">
    <property type="entry name" value="L-lactate/malate_DH"/>
</dbReference>
<dbReference type="GO" id="GO:0006089">
    <property type="term" value="P:lactate metabolic process"/>
    <property type="evidence" value="ECO:0007669"/>
    <property type="project" value="TreeGrafter"/>
</dbReference>
<dbReference type="STRING" id="946362.F2USW2"/>
<evidence type="ECO:0000313" key="4">
    <source>
        <dbReference type="EMBL" id="EGD81221.1"/>
    </source>
</evidence>
<dbReference type="eggNOG" id="KOG1495">
    <property type="taxonomic scope" value="Eukaryota"/>
</dbReference>